<dbReference type="EMBL" id="RKLY01000025">
    <property type="protein sequence ID" value="TGD22253.1"/>
    <property type="molecule type" value="Genomic_DNA"/>
</dbReference>
<name>A0A4Z0JH60_9LACO</name>
<dbReference type="PANTHER" id="PTHR36433:SF2">
    <property type="entry name" value="YXEA FAMILY PROTEIN"/>
    <property type="match status" value="1"/>
</dbReference>
<reference evidence="1 2" key="1">
    <citation type="submission" date="2018-10" db="EMBL/GenBank/DDBJ databases">
        <title>Lactobacillus sp. R7 and Lactobacillus sp. R19 isolated from fermented mustard green product of Taiwan.</title>
        <authorList>
            <person name="Lin S.-T."/>
        </authorList>
    </citation>
    <scope>NUCLEOTIDE SEQUENCE [LARGE SCALE GENOMIC DNA]</scope>
    <source>
        <strain evidence="1 2">BCRC 81127</strain>
    </source>
</reference>
<accession>A0A4Z0JH60</accession>
<organism evidence="1 2">
    <name type="scientific">Companilactobacillus suantsaicola</name>
    <dbReference type="NCBI Taxonomy" id="2487723"/>
    <lineage>
        <taxon>Bacteria</taxon>
        <taxon>Bacillati</taxon>
        <taxon>Bacillota</taxon>
        <taxon>Bacilli</taxon>
        <taxon>Lactobacillales</taxon>
        <taxon>Lactobacillaceae</taxon>
        <taxon>Companilactobacillus</taxon>
    </lineage>
</organism>
<evidence type="ECO:0000313" key="2">
    <source>
        <dbReference type="Proteomes" id="UP000298021"/>
    </source>
</evidence>
<dbReference type="Pfam" id="PF06486">
    <property type="entry name" value="DUF1093"/>
    <property type="match status" value="1"/>
</dbReference>
<dbReference type="SUPFAM" id="SSF159121">
    <property type="entry name" value="BC4932-like"/>
    <property type="match status" value="1"/>
</dbReference>
<dbReference type="OrthoDB" id="8719215at2"/>
<comment type="caution">
    <text evidence="1">The sequence shown here is derived from an EMBL/GenBank/DDBJ whole genome shotgun (WGS) entry which is preliminary data.</text>
</comment>
<dbReference type="Proteomes" id="UP000298021">
    <property type="component" value="Unassembled WGS sequence"/>
</dbReference>
<dbReference type="PANTHER" id="PTHR36433">
    <property type="entry name" value="HYPOTHETICAL CYTOSOLIC PROTEIN"/>
    <property type="match status" value="1"/>
</dbReference>
<keyword evidence="2" id="KW-1185">Reference proteome</keyword>
<dbReference type="InterPro" id="IPR036166">
    <property type="entry name" value="YxeA-like_sf"/>
</dbReference>
<gene>
    <name evidence="1" type="ORF">EGT49_09390</name>
</gene>
<sequence length="125" mass="14613">MSKKFGVGLLAVIILLIPLAGYELWYAPNYKGDDYYTYIGDSYKEVIEKDDSGNEYKDYIYQQKSYDQDGNEKLLKFSSAIERPIKAHNYLKVTYNQKHQKVLSWEKVNKSDVPKKSIEKILTNE</sequence>
<protein>
    <submittedName>
        <fullName evidence="1">YxeA family protein</fullName>
    </submittedName>
</protein>
<dbReference type="InterPro" id="IPR006542">
    <property type="entry name" value="DUF1093"/>
</dbReference>
<proteinExistence type="predicted"/>
<dbReference type="Gene3D" id="2.40.50.480">
    <property type="match status" value="1"/>
</dbReference>
<dbReference type="RefSeq" id="WP_135373728.1">
    <property type="nucleotide sequence ID" value="NZ_RKLY01000025.1"/>
</dbReference>
<evidence type="ECO:0000313" key="1">
    <source>
        <dbReference type="EMBL" id="TGD22253.1"/>
    </source>
</evidence>
<dbReference type="NCBIfam" id="TIGR01655">
    <property type="entry name" value="yxeA_fam"/>
    <property type="match status" value="1"/>
</dbReference>
<dbReference type="AlphaFoldDB" id="A0A4Z0JH60"/>